<reference evidence="5 6" key="1">
    <citation type="submission" date="2023-11" db="EMBL/GenBank/DDBJ databases">
        <title>Analysis of the Genomes of Mucilaginibacter gossypii cycad 4 and M. sabulilitoris SNA2: microbes with the potential for plant growth promotion.</title>
        <authorList>
            <person name="Hirsch A.M."/>
            <person name="Humm E."/>
            <person name="Rubbi M."/>
            <person name="Del Vecchio G."/>
            <person name="Ha S.M."/>
            <person name="Pellegrini M."/>
            <person name="Gunsalus R.P."/>
        </authorList>
    </citation>
    <scope>NUCLEOTIDE SEQUENCE [LARGE SCALE GENOMIC DNA]</scope>
    <source>
        <strain evidence="5 6">SNA2</strain>
    </source>
</reference>
<dbReference type="NCBIfam" id="TIGR00045">
    <property type="entry name" value="glycerate kinase"/>
    <property type="match status" value="1"/>
</dbReference>
<dbReference type="InterPro" id="IPR004381">
    <property type="entry name" value="Glycerate_kinase"/>
</dbReference>
<dbReference type="InterPro" id="IPR018193">
    <property type="entry name" value="Glyc_kinase_flavodox-like_fold"/>
</dbReference>
<dbReference type="Pfam" id="PF02595">
    <property type="entry name" value="Gly_kinase"/>
    <property type="match status" value="1"/>
</dbReference>
<evidence type="ECO:0000313" key="5">
    <source>
        <dbReference type="EMBL" id="WPU92079.1"/>
    </source>
</evidence>
<dbReference type="EC" id="2.7.1.31" evidence="5"/>
<dbReference type="SUPFAM" id="SSF110738">
    <property type="entry name" value="Glycerate kinase I"/>
    <property type="match status" value="1"/>
</dbReference>
<comment type="similarity">
    <text evidence="1 4">Belongs to the glycerate kinase type-1 family.</text>
</comment>
<dbReference type="PANTHER" id="PTHR21599:SF0">
    <property type="entry name" value="GLYCERATE KINASE"/>
    <property type="match status" value="1"/>
</dbReference>
<dbReference type="GO" id="GO:0008887">
    <property type="term" value="F:glycerate kinase activity"/>
    <property type="evidence" value="ECO:0007669"/>
    <property type="project" value="UniProtKB-EC"/>
</dbReference>
<evidence type="ECO:0000256" key="1">
    <source>
        <dbReference type="ARBA" id="ARBA00006284"/>
    </source>
</evidence>
<dbReference type="RefSeq" id="WP_321561245.1">
    <property type="nucleotide sequence ID" value="NZ_CP139558.1"/>
</dbReference>
<dbReference type="Gene3D" id="3.40.50.10350">
    <property type="entry name" value="Glycerate kinase, domain 1"/>
    <property type="match status" value="1"/>
</dbReference>
<organism evidence="5 6">
    <name type="scientific">Mucilaginibacter sabulilitoris</name>
    <dbReference type="NCBI Taxonomy" id="1173583"/>
    <lineage>
        <taxon>Bacteria</taxon>
        <taxon>Pseudomonadati</taxon>
        <taxon>Bacteroidota</taxon>
        <taxon>Sphingobacteriia</taxon>
        <taxon>Sphingobacteriales</taxon>
        <taxon>Sphingobacteriaceae</taxon>
        <taxon>Mucilaginibacter</taxon>
    </lineage>
</organism>
<protein>
    <submittedName>
        <fullName evidence="5">Glycerate kinase</fullName>
        <ecNumber evidence="5">2.7.1.31</ecNumber>
    </submittedName>
</protein>
<dbReference type="Proteomes" id="UP001324380">
    <property type="component" value="Chromosome"/>
</dbReference>
<sequence length="384" mass="40355">MHILIAPNAFKNSLTAQAAAQAIEKGIKQSKLTCTTECFPIADGGDGTAALIIQKLNGKYIPVQVQDPLGRNINASFGLIEDGKTAVIEMADASGLRLLKRDEFNPLRATSYGTGEMIKKALDLGVKRILIAMGGSATVDGGTGILKALGIDFLNQQGEPLINMPENLTKLHSINVSNIDKRIADCDIVVLCDVDNMLLGNKGAAAVFGPQKGADEAAVKTLDKALANLNEVTLKKLNINMSAAKYGGAAGGASAGVHAFLNAKLVNGIDYLLELTGFDKALQKSNLVITGEGSIDEQTLQGKGPYGVASRAKARGIPVIGMAGKLPIEDNEQLNQCFDVLIAIGNEPADIGTALAYTEQNLIRTSKELANMIRIGQMGTADKI</sequence>
<evidence type="ECO:0000256" key="3">
    <source>
        <dbReference type="ARBA" id="ARBA00022777"/>
    </source>
</evidence>
<dbReference type="InterPro" id="IPR036129">
    <property type="entry name" value="Glycerate_kinase_sf"/>
</dbReference>
<name>A0ABZ0TH25_9SPHI</name>
<keyword evidence="6" id="KW-1185">Reference proteome</keyword>
<dbReference type="PIRSF" id="PIRSF006078">
    <property type="entry name" value="GlxK"/>
    <property type="match status" value="1"/>
</dbReference>
<keyword evidence="3 4" id="KW-0418">Kinase</keyword>
<proteinExistence type="inferred from homology"/>
<evidence type="ECO:0000313" key="6">
    <source>
        <dbReference type="Proteomes" id="UP001324380"/>
    </source>
</evidence>
<evidence type="ECO:0000256" key="2">
    <source>
        <dbReference type="ARBA" id="ARBA00022679"/>
    </source>
</evidence>
<evidence type="ECO:0000256" key="4">
    <source>
        <dbReference type="PIRNR" id="PIRNR006078"/>
    </source>
</evidence>
<gene>
    <name evidence="5" type="ORF">SNE25_22420</name>
</gene>
<dbReference type="PANTHER" id="PTHR21599">
    <property type="entry name" value="GLYCERATE KINASE"/>
    <property type="match status" value="1"/>
</dbReference>
<dbReference type="EMBL" id="CP139558">
    <property type="protein sequence ID" value="WPU92079.1"/>
    <property type="molecule type" value="Genomic_DNA"/>
</dbReference>
<dbReference type="InterPro" id="IPR018197">
    <property type="entry name" value="Glycerate_kinase_RE-like"/>
</dbReference>
<keyword evidence="2 4" id="KW-0808">Transferase</keyword>
<accession>A0ABZ0TH25</accession>
<dbReference type="Gene3D" id="3.90.1510.10">
    <property type="entry name" value="Glycerate kinase, domain 2"/>
    <property type="match status" value="1"/>
</dbReference>